<dbReference type="InterPro" id="IPR001989">
    <property type="entry name" value="Radical_activat_CS"/>
</dbReference>
<proteinExistence type="inferred from homology"/>
<dbReference type="InterPro" id="IPR058240">
    <property type="entry name" value="rSAM_sf"/>
</dbReference>
<dbReference type="PIRSF" id="PIRSF000368">
    <property type="entry name" value="NrdG"/>
    <property type="match status" value="1"/>
</dbReference>
<dbReference type="InterPro" id="IPR034457">
    <property type="entry name" value="Organic_radical-activating"/>
</dbReference>
<dbReference type="SFLD" id="SFLDG01063">
    <property type="entry name" value="activating_enzymes__group_1"/>
    <property type="match status" value="1"/>
</dbReference>
<dbReference type="Proteomes" id="UP001329915">
    <property type="component" value="Chromosome"/>
</dbReference>
<evidence type="ECO:0000256" key="5">
    <source>
        <dbReference type="ARBA" id="ARBA00022485"/>
    </source>
</evidence>
<evidence type="ECO:0000256" key="2">
    <source>
        <dbReference type="ARBA" id="ARBA00003852"/>
    </source>
</evidence>
<dbReference type="PANTHER" id="PTHR30352">
    <property type="entry name" value="PYRUVATE FORMATE-LYASE-ACTIVATING ENZYME"/>
    <property type="match status" value="1"/>
</dbReference>
<evidence type="ECO:0000256" key="7">
    <source>
        <dbReference type="ARBA" id="ARBA00022723"/>
    </source>
</evidence>
<evidence type="ECO:0000256" key="10">
    <source>
        <dbReference type="ARBA" id="ARBA00023014"/>
    </source>
</evidence>
<dbReference type="InterPro" id="IPR012837">
    <property type="entry name" value="NrdG"/>
</dbReference>
<evidence type="ECO:0000256" key="12">
    <source>
        <dbReference type="PIRNR" id="PIRNR000368"/>
    </source>
</evidence>
<dbReference type="SUPFAM" id="SSF102114">
    <property type="entry name" value="Radical SAM enzymes"/>
    <property type="match status" value="1"/>
</dbReference>
<keyword evidence="7" id="KW-0479">Metal-binding</keyword>
<accession>A0AAU0ULM0</accession>
<dbReference type="InterPro" id="IPR013785">
    <property type="entry name" value="Aldolase_TIM"/>
</dbReference>
<keyword evidence="10" id="KW-0411">Iron-sulfur</keyword>
<dbReference type="Gene3D" id="3.20.20.70">
    <property type="entry name" value="Aldolase class I"/>
    <property type="match status" value="1"/>
</dbReference>
<dbReference type="NCBIfam" id="TIGR02491">
    <property type="entry name" value="NrdG"/>
    <property type="match status" value="1"/>
</dbReference>
<dbReference type="GO" id="GO:0046872">
    <property type="term" value="F:metal ion binding"/>
    <property type="evidence" value="ECO:0007669"/>
    <property type="project" value="UniProtKB-KW"/>
</dbReference>
<comment type="catalytic activity">
    <reaction evidence="11">
        <text>glycyl-[protein] + reduced [flavodoxin] + S-adenosyl-L-methionine = glycin-2-yl radical-[protein] + semiquinone [flavodoxin] + 5'-deoxyadenosine + L-methionine + H(+)</text>
        <dbReference type="Rhea" id="RHEA:61976"/>
        <dbReference type="Rhea" id="RHEA-COMP:10622"/>
        <dbReference type="Rhea" id="RHEA-COMP:14480"/>
        <dbReference type="Rhea" id="RHEA-COMP:15993"/>
        <dbReference type="Rhea" id="RHEA-COMP:15994"/>
        <dbReference type="ChEBI" id="CHEBI:15378"/>
        <dbReference type="ChEBI" id="CHEBI:17319"/>
        <dbReference type="ChEBI" id="CHEBI:29947"/>
        <dbReference type="ChEBI" id="CHEBI:32722"/>
        <dbReference type="ChEBI" id="CHEBI:57618"/>
        <dbReference type="ChEBI" id="CHEBI:57844"/>
        <dbReference type="ChEBI" id="CHEBI:59789"/>
        <dbReference type="ChEBI" id="CHEBI:140311"/>
    </reaction>
</comment>
<keyword evidence="5" id="KW-0004">4Fe-4S</keyword>
<dbReference type="SFLD" id="SFLDS00029">
    <property type="entry name" value="Radical_SAM"/>
    <property type="match status" value="1"/>
</dbReference>
<evidence type="ECO:0000256" key="3">
    <source>
        <dbReference type="ARBA" id="ARBA00009777"/>
    </source>
</evidence>
<dbReference type="PROSITE" id="PS01087">
    <property type="entry name" value="RADICAL_ACTIVATING"/>
    <property type="match status" value="1"/>
</dbReference>
<sequence length="168" mass="18401">MRIRVAGVVRESVVDGPGIRLVIFSQGCPHGCPECHNPDTHDPNGGKVETVENLIKMVKAAPLIRGVTFSGGEPFYQAGALAELGEQLKNLGKGHDIFTYTGFLFEELVALSKINDDYRRLLAVSDFLVDGPYLKDQKDLGLPFRGSRNQRIIEVKHSLELGEAVLVS</sequence>
<evidence type="ECO:0000256" key="4">
    <source>
        <dbReference type="ARBA" id="ARBA00014281"/>
    </source>
</evidence>
<dbReference type="CDD" id="cd01335">
    <property type="entry name" value="Radical_SAM"/>
    <property type="match status" value="1"/>
</dbReference>
<dbReference type="AlphaFoldDB" id="A0AAU0ULM0"/>
<keyword evidence="8 12" id="KW-0560">Oxidoreductase</keyword>
<keyword evidence="9" id="KW-0408">Iron</keyword>
<evidence type="ECO:0000259" key="13">
    <source>
        <dbReference type="PROSITE" id="PS51918"/>
    </source>
</evidence>
<dbReference type="PROSITE" id="PS51918">
    <property type="entry name" value="RADICAL_SAM"/>
    <property type="match status" value="1"/>
</dbReference>
<dbReference type="SFLD" id="SFLDF00299">
    <property type="entry name" value="anaerobic_ribonucleoside-triph"/>
    <property type="match status" value="1"/>
</dbReference>
<evidence type="ECO:0000313" key="15">
    <source>
        <dbReference type="Proteomes" id="UP001329915"/>
    </source>
</evidence>
<comment type="similarity">
    <text evidence="3 12">Belongs to the organic radical-activating enzymes family.</text>
</comment>
<dbReference type="KEGG" id="dbc:MFMK1_001837"/>
<gene>
    <name evidence="14" type="primary">nrdG</name>
    <name evidence="14" type="ORF">MFMK1_001837</name>
</gene>
<dbReference type="SFLD" id="SFLDG01066">
    <property type="entry name" value="organic_radical-activating_enz"/>
    <property type="match status" value="1"/>
</dbReference>
<keyword evidence="6" id="KW-0949">S-adenosyl-L-methionine</keyword>
<dbReference type="GO" id="GO:0051539">
    <property type="term" value="F:4 iron, 4 sulfur cluster binding"/>
    <property type="evidence" value="ECO:0007669"/>
    <property type="project" value="UniProtKB-KW"/>
</dbReference>
<feature type="domain" description="Radical SAM core" evidence="13">
    <location>
        <begin position="14"/>
        <end position="168"/>
    </location>
</feature>
<dbReference type="RefSeq" id="WP_366924835.1">
    <property type="nucleotide sequence ID" value="NZ_CP121694.1"/>
</dbReference>
<keyword evidence="15" id="KW-1185">Reference proteome</keyword>
<name>A0AAU0ULM0_9FIRM</name>
<organism evidence="14 15">
    <name type="scientific">Metallumcola ferriviriculae</name>
    <dbReference type="NCBI Taxonomy" id="3039180"/>
    <lineage>
        <taxon>Bacteria</taxon>
        <taxon>Bacillati</taxon>
        <taxon>Bacillota</taxon>
        <taxon>Clostridia</taxon>
        <taxon>Neomoorellales</taxon>
        <taxon>Desulfitibacteraceae</taxon>
        <taxon>Metallumcola</taxon>
    </lineage>
</organism>
<dbReference type="InterPro" id="IPR007197">
    <property type="entry name" value="rSAM"/>
</dbReference>
<evidence type="ECO:0000256" key="6">
    <source>
        <dbReference type="ARBA" id="ARBA00022691"/>
    </source>
</evidence>
<dbReference type="GO" id="GO:0043365">
    <property type="term" value="F:[formate-C-acetyltransferase]-activating enzyme activity"/>
    <property type="evidence" value="ECO:0007669"/>
    <property type="project" value="InterPro"/>
</dbReference>
<evidence type="ECO:0000256" key="9">
    <source>
        <dbReference type="ARBA" id="ARBA00023004"/>
    </source>
</evidence>
<evidence type="ECO:0000256" key="8">
    <source>
        <dbReference type="ARBA" id="ARBA00023002"/>
    </source>
</evidence>
<comment type="cofactor">
    <cofactor evidence="1">
        <name>[4Fe-4S] cluster</name>
        <dbReference type="ChEBI" id="CHEBI:49883"/>
    </cofactor>
</comment>
<dbReference type="EC" id="1.97.1.-" evidence="12"/>
<dbReference type="EMBL" id="CP121694">
    <property type="protein sequence ID" value="WRO22016.1"/>
    <property type="molecule type" value="Genomic_DNA"/>
</dbReference>
<reference evidence="14 15" key="1">
    <citation type="submission" date="2023-04" db="EMBL/GenBank/DDBJ databases">
        <authorList>
            <person name="Hsu D."/>
        </authorList>
    </citation>
    <scope>NUCLEOTIDE SEQUENCE [LARGE SCALE GENOMIC DNA]</scope>
    <source>
        <strain evidence="14 15">MK1</strain>
    </source>
</reference>
<comment type="function">
    <text evidence="2 12">Activation of anaerobic ribonucleoside-triphosphate reductase under anaerobic conditions by generation of an organic free radical, using S-adenosylmethionine and reduced flavodoxin as cosubstrates to produce 5'-deoxy-adenosine.</text>
</comment>
<dbReference type="PANTHER" id="PTHR30352:SF2">
    <property type="entry name" value="ANAEROBIC RIBONUCLEOSIDE-TRIPHOSPHATE REDUCTASE-ACTIVATING PROTEIN"/>
    <property type="match status" value="1"/>
</dbReference>
<evidence type="ECO:0000313" key="14">
    <source>
        <dbReference type="EMBL" id="WRO22016.1"/>
    </source>
</evidence>
<evidence type="ECO:0000256" key="11">
    <source>
        <dbReference type="ARBA" id="ARBA00047365"/>
    </source>
</evidence>
<dbReference type="GO" id="GO:0004748">
    <property type="term" value="F:ribonucleoside-diphosphate reductase activity, thioredoxin disulfide as acceptor"/>
    <property type="evidence" value="ECO:0007669"/>
    <property type="project" value="TreeGrafter"/>
</dbReference>
<dbReference type="Pfam" id="PF13353">
    <property type="entry name" value="Fer4_12"/>
    <property type="match status" value="1"/>
</dbReference>
<evidence type="ECO:0000256" key="1">
    <source>
        <dbReference type="ARBA" id="ARBA00001966"/>
    </source>
</evidence>
<protein>
    <recommendedName>
        <fullName evidence="4 12">Anaerobic ribonucleoside-triphosphate reductase-activating protein</fullName>
        <ecNumber evidence="12">1.97.1.-</ecNumber>
    </recommendedName>
</protein>